<feature type="compositionally biased region" description="Polar residues" evidence="1">
    <location>
        <begin position="15"/>
        <end position="34"/>
    </location>
</feature>
<dbReference type="Bgee" id="FBgn0072283">
    <property type="expression patterns" value="Expressed in female reproductive system and 3 other cell types or tissues"/>
</dbReference>
<dbReference type="Pfam" id="PF05458">
    <property type="entry name" value="Siva"/>
    <property type="match status" value="1"/>
</dbReference>
<dbReference type="AlphaFoldDB" id="Q29HB4"/>
<dbReference type="KEGG" id="dpo:4814619"/>
<dbReference type="GeneID" id="4814619"/>
<evidence type="ECO:0000313" key="2">
    <source>
        <dbReference type="Proteomes" id="UP000001819"/>
    </source>
</evidence>
<dbReference type="FunCoup" id="Q29HB4">
    <property type="interactions" value="74"/>
</dbReference>
<name>Q29HB4_DROPS</name>
<dbReference type="PANTHER" id="PTHR14365">
    <property type="entry name" value="APOPTOSIS REGULATORY PROTEIN SIVA"/>
    <property type="match status" value="1"/>
</dbReference>
<evidence type="ECO:0000313" key="3">
    <source>
        <dbReference type="RefSeq" id="XP_001354789.3"/>
    </source>
</evidence>
<dbReference type="GO" id="GO:0005175">
    <property type="term" value="F:CD27 receptor binding"/>
    <property type="evidence" value="ECO:0007669"/>
    <property type="project" value="TreeGrafter"/>
</dbReference>
<dbReference type="PANTHER" id="PTHR14365:SF1">
    <property type="entry name" value="APOPTOSIS REGULATORY PROTEIN SIVA"/>
    <property type="match status" value="1"/>
</dbReference>
<dbReference type="GO" id="GO:0097191">
    <property type="term" value="P:extrinsic apoptotic signaling pathway"/>
    <property type="evidence" value="ECO:0007669"/>
    <property type="project" value="TreeGrafter"/>
</dbReference>
<accession>A0A6I8UFR6</accession>
<feature type="region of interest" description="Disordered" evidence="1">
    <location>
        <begin position="64"/>
        <end position="87"/>
    </location>
</feature>
<keyword evidence="2" id="KW-1185">Reference proteome</keyword>
<organism evidence="2 3">
    <name type="scientific">Drosophila pseudoobscura pseudoobscura</name>
    <name type="common">Fruit fly</name>
    <dbReference type="NCBI Taxonomy" id="46245"/>
    <lineage>
        <taxon>Eukaryota</taxon>
        <taxon>Metazoa</taxon>
        <taxon>Ecdysozoa</taxon>
        <taxon>Arthropoda</taxon>
        <taxon>Hexapoda</taxon>
        <taxon>Insecta</taxon>
        <taxon>Pterygota</taxon>
        <taxon>Neoptera</taxon>
        <taxon>Endopterygota</taxon>
        <taxon>Diptera</taxon>
        <taxon>Brachycera</taxon>
        <taxon>Muscomorpha</taxon>
        <taxon>Ephydroidea</taxon>
        <taxon>Drosophilidae</taxon>
        <taxon>Drosophila</taxon>
        <taxon>Sophophora</taxon>
    </lineage>
</organism>
<dbReference type="HOGENOM" id="CLU_105176_1_0_1"/>
<proteinExistence type="predicted"/>
<gene>
    <name evidence="3" type="primary">LOC4814619</name>
</gene>
<dbReference type="RefSeq" id="XP_001354789.3">
    <property type="nucleotide sequence ID" value="XM_001354753.4"/>
</dbReference>
<dbReference type="InParanoid" id="Q29HB4"/>
<reference evidence="3" key="1">
    <citation type="submission" date="2025-08" db="UniProtKB">
        <authorList>
            <consortium name="RefSeq"/>
        </authorList>
    </citation>
    <scope>IDENTIFICATION</scope>
    <source>
        <strain evidence="3">MV-25-SWS-2005</strain>
        <tissue evidence="3">Whole body</tissue>
    </source>
</reference>
<protein>
    <submittedName>
        <fullName evidence="3">Apoptosis regulatory protein Siva</fullName>
    </submittedName>
</protein>
<feature type="region of interest" description="Disordered" evidence="1">
    <location>
        <begin position="1"/>
        <end position="40"/>
    </location>
</feature>
<accession>Q29HB4</accession>
<dbReference type="eggNOG" id="ENOG502TCAW">
    <property type="taxonomic scope" value="Eukaryota"/>
</dbReference>
<evidence type="ECO:0000256" key="1">
    <source>
        <dbReference type="SAM" id="MobiDB-lite"/>
    </source>
</evidence>
<feature type="compositionally biased region" description="Low complexity" evidence="1">
    <location>
        <begin position="64"/>
        <end position="86"/>
    </location>
</feature>
<dbReference type="InterPro" id="IPR022773">
    <property type="entry name" value="Siva"/>
</dbReference>
<dbReference type="Proteomes" id="UP000001819">
    <property type="component" value="Chromosome X"/>
</dbReference>
<sequence length="184" mass="20132">MQQAQSVKRSRSPTEDTLNNNKIQSKVLVTQKISDASDPEKMKQVHEKTRKLLFAGAVAAAAASSSSDGTPANGATTNAGNGTNAPSTGQHMLYGITGNGNISIRNMAIDIVNPRLERKRSRCCQRQTLIHDRCGNCTDYLCEECGYSCRECSKFICRACVTVFGNHFDEADDPLCERCQMYNA</sequence>